<feature type="region of interest" description="Disordered" evidence="1">
    <location>
        <begin position="86"/>
        <end position="189"/>
    </location>
</feature>
<dbReference type="EMBL" id="CAMXCT020005569">
    <property type="protein sequence ID" value="CAL1166135.1"/>
    <property type="molecule type" value="Genomic_DNA"/>
</dbReference>
<evidence type="ECO:0000313" key="4">
    <source>
        <dbReference type="Proteomes" id="UP001152797"/>
    </source>
</evidence>
<name>A0A9P1GGJ8_9DINO</name>
<feature type="compositionally biased region" description="Basic and acidic residues" evidence="1">
    <location>
        <begin position="167"/>
        <end position="188"/>
    </location>
</feature>
<organism evidence="2">
    <name type="scientific">Cladocopium goreaui</name>
    <dbReference type="NCBI Taxonomy" id="2562237"/>
    <lineage>
        <taxon>Eukaryota</taxon>
        <taxon>Sar</taxon>
        <taxon>Alveolata</taxon>
        <taxon>Dinophyceae</taxon>
        <taxon>Suessiales</taxon>
        <taxon>Symbiodiniaceae</taxon>
        <taxon>Cladocopium</taxon>
    </lineage>
</organism>
<evidence type="ECO:0000313" key="2">
    <source>
        <dbReference type="EMBL" id="CAI4012760.1"/>
    </source>
</evidence>
<gene>
    <name evidence="2" type="ORF">C1SCF055_LOCUS37789</name>
</gene>
<protein>
    <submittedName>
        <fullName evidence="2">Uncharacterized protein</fullName>
    </submittedName>
</protein>
<sequence>MERHPIADRARKEYLRTATIMEQEPWYLVRAARALRDWIDMNDNKSWPDPIMPVWMHERATRPIGVQPNPTGWEKFAPGPVRLIHAEGIPPQEPKPKKRPAKETGEPKKRGRPRKVRPEENTDPQPEVETAPAPLGDMAIDAPEVEAVPEDGGVREDQAQVGEDQAEVGKDQAEVGEGEKPGEAKDLPAPDVSLYGCPRCYHSPSGCSTCKRPGYKARGPNIRTTGKAKAKAASKSKAAAKGSKGPGRGRKPGRSARQKS</sequence>
<feature type="compositionally biased region" description="Basic residues" evidence="1">
    <location>
        <begin position="247"/>
        <end position="260"/>
    </location>
</feature>
<dbReference type="Proteomes" id="UP001152797">
    <property type="component" value="Unassembled WGS sequence"/>
</dbReference>
<evidence type="ECO:0000256" key="1">
    <source>
        <dbReference type="SAM" id="MobiDB-lite"/>
    </source>
</evidence>
<feature type="region of interest" description="Disordered" evidence="1">
    <location>
        <begin position="208"/>
        <end position="260"/>
    </location>
</feature>
<keyword evidence="4" id="KW-1185">Reference proteome</keyword>
<comment type="caution">
    <text evidence="2">The sequence shown here is derived from an EMBL/GenBank/DDBJ whole genome shotgun (WGS) entry which is preliminary data.</text>
</comment>
<dbReference type="AlphaFoldDB" id="A0A9P1GGJ8"/>
<reference evidence="2" key="1">
    <citation type="submission" date="2022-10" db="EMBL/GenBank/DDBJ databases">
        <authorList>
            <person name="Chen Y."/>
            <person name="Dougan E. K."/>
            <person name="Chan C."/>
            <person name="Rhodes N."/>
            <person name="Thang M."/>
        </authorList>
    </citation>
    <scope>NUCLEOTIDE SEQUENCE</scope>
</reference>
<dbReference type="EMBL" id="CAMXCT030005569">
    <property type="protein sequence ID" value="CAL4800072.1"/>
    <property type="molecule type" value="Genomic_DNA"/>
</dbReference>
<reference evidence="3" key="2">
    <citation type="submission" date="2024-04" db="EMBL/GenBank/DDBJ databases">
        <authorList>
            <person name="Chen Y."/>
            <person name="Shah S."/>
            <person name="Dougan E. K."/>
            <person name="Thang M."/>
            <person name="Chan C."/>
        </authorList>
    </citation>
    <scope>NUCLEOTIDE SEQUENCE [LARGE SCALE GENOMIC DNA]</scope>
</reference>
<proteinExistence type="predicted"/>
<accession>A0A9P1GGJ8</accession>
<evidence type="ECO:0000313" key="3">
    <source>
        <dbReference type="EMBL" id="CAL1166135.1"/>
    </source>
</evidence>
<dbReference type="EMBL" id="CAMXCT010005569">
    <property type="protein sequence ID" value="CAI4012760.1"/>
    <property type="molecule type" value="Genomic_DNA"/>
</dbReference>